<evidence type="ECO:0000256" key="1">
    <source>
        <dbReference type="PROSITE-ProRule" id="PRU00176"/>
    </source>
</evidence>
<evidence type="ECO:0000256" key="2">
    <source>
        <dbReference type="SAM" id="MobiDB-lite"/>
    </source>
</evidence>
<reference evidence="4 5" key="1">
    <citation type="submission" date="2020-07" db="EMBL/GenBank/DDBJ databases">
        <title>The yeast mating-type switching endonuclease HO is a domesticated member of an unorthodox homing genetic element family.</title>
        <authorList>
            <person name="Coughlan A.Y."/>
            <person name="Lombardi L."/>
            <person name="Braun-Galleani S."/>
            <person name="Martos A.R."/>
            <person name="Galeote V."/>
            <person name="Bigey F."/>
            <person name="Dequin S."/>
            <person name="Byrne K.P."/>
            <person name="Wolfe K.H."/>
        </authorList>
    </citation>
    <scope>NUCLEOTIDE SEQUENCE [LARGE SCALE GENOMIC DNA]</scope>
    <source>
        <strain evidence="4 5">NRRL Y-6702</strain>
    </source>
</reference>
<sequence length="215" mass="24792">MVEEKLTKKQQKAQQFRKPKEEREKDNQLKRVQQEETQSKDEEPVKKKRKTRRGRGGKGRDQSKSSNRFLLFVGGLPKDITQTELQSHFKSSSPDFIRIRPDKGIAFLEFDGDKDQKNIQSRMDIALLQHRTLLKDKKINVELTVGGGGNSSDRVQKLRNKNIKFEEERRTRMAKMIQESSQKKSNAAISTTKAAEQQPSLLPQGIHPDRAKLIK</sequence>
<evidence type="ECO:0000313" key="4">
    <source>
        <dbReference type="EMBL" id="QLG74257.1"/>
    </source>
</evidence>
<dbReference type="Pfam" id="PF00076">
    <property type="entry name" value="RRM_1"/>
    <property type="match status" value="1"/>
</dbReference>
<proteinExistence type="predicted"/>
<feature type="region of interest" description="Disordered" evidence="2">
    <location>
        <begin position="1"/>
        <end position="69"/>
    </location>
</feature>
<dbReference type="OrthoDB" id="167718at2759"/>
<dbReference type="GeneID" id="59238040"/>
<dbReference type="SMART" id="SM00360">
    <property type="entry name" value="RRM"/>
    <property type="match status" value="1"/>
</dbReference>
<dbReference type="GO" id="GO:0003723">
    <property type="term" value="F:RNA binding"/>
    <property type="evidence" value="ECO:0007669"/>
    <property type="project" value="UniProtKB-UniRule"/>
</dbReference>
<dbReference type="RefSeq" id="XP_037145982.1">
    <property type="nucleotide sequence ID" value="XM_037290087.1"/>
</dbReference>
<feature type="compositionally biased region" description="Basic residues" evidence="2">
    <location>
        <begin position="46"/>
        <end position="57"/>
    </location>
</feature>
<evidence type="ECO:0000313" key="5">
    <source>
        <dbReference type="Proteomes" id="UP000509704"/>
    </source>
</evidence>
<evidence type="ECO:0000259" key="3">
    <source>
        <dbReference type="PROSITE" id="PS50102"/>
    </source>
</evidence>
<dbReference type="PROSITE" id="PS50102">
    <property type="entry name" value="RRM"/>
    <property type="match status" value="1"/>
</dbReference>
<dbReference type="InterPro" id="IPR000504">
    <property type="entry name" value="RRM_dom"/>
</dbReference>
<keyword evidence="5" id="KW-1185">Reference proteome</keyword>
<keyword evidence="1" id="KW-0694">RNA-binding</keyword>
<feature type="domain" description="RRM" evidence="3">
    <location>
        <begin position="69"/>
        <end position="146"/>
    </location>
</feature>
<feature type="region of interest" description="Disordered" evidence="2">
    <location>
        <begin position="176"/>
        <end position="215"/>
    </location>
</feature>
<dbReference type="InterPro" id="IPR035979">
    <property type="entry name" value="RBD_domain_sf"/>
</dbReference>
<dbReference type="FunFam" id="3.30.70.330:FF:000573">
    <property type="entry name" value="Nop6p"/>
    <property type="match status" value="1"/>
</dbReference>
<dbReference type="Proteomes" id="UP000509704">
    <property type="component" value="Chromosome 7"/>
</dbReference>
<organism evidence="4 5">
    <name type="scientific">Zygotorulaspora mrakii</name>
    <name type="common">Zygosaccharomyces mrakii</name>
    <dbReference type="NCBI Taxonomy" id="42260"/>
    <lineage>
        <taxon>Eukaryota</taxon>
        <taxon>Fungi</taxon>
        <taxon>Dikarya</taxon>
        <taxon>Ascomycota</taxon>
        <taxon>Saccharomycotina</taxon>
        <taxon>Saccharomycetes</taxon>
        <taxon>Saccharomycetales</taxon>
        <taxon>Saccharomycetaceae</taxon>
        <taxon>Zygotorulaspora</taxon>
    </lineage>
</organism>
<name>A0A7H9B6R9_ZYGMR</name>
<protein>
    <recommendedName>
        <fullName evidence="3">RRM domain-containing protein</fullName>
    </recommendedName>
</protein>
<feature type="compositionally biased region" description="Basic and acidic residues" evidence="2">
    <location>
        <begin position="18"/>
        <end position="45"/>
    </location>
</feature>
<feature type="compositionally biased region" description="Basic residues" evidence="2">
    <location>
        <begin position="8"/>
        <end position="17"/>
    </location>
</feature>
<dbReference type="AlphaFoldDB" id="A0A7H9B6R9"/>
<feature type="compositionally biased region" description="Polar residues" evidence="2">
    <location>
        <begin position="178"/>
        <end position="201"/>
    </location>
</feature>
<dbReference type="SUPFAM" id="SSF54928">
    <property type="entry name" value="RNA-binding domain, RBD"/>
    <property type="match status" value="1"/>
</dbReference>
<dbReference type="EMBL" id="CP058610">
    <property type="protein sequence ID" value="QLG74257.1"/>
    <property type="molecule type" value="Genomic_DNA"/>
</dbReference>
<dbReference type="Gene3D" id="3.30.70.330">
    <property type="match status" value="1"/>
</dbReference>
<gene>
    <name evidence="4" type="ORF">HG535_0G01410</name>
</gene>
<dbReference type="KEGG" id="zmk:HG535_0G01410"/>
<accession>A0A7H9B6R9</accession>
<dbReference type="InterPro" id="IPR012677">
    <property type="entry name" value="Nucleotide-bd_a/b_plait_sf"/>
</dbReference>